<dbReference type="InterPro" id="IPR017896">
    <property type="entry name" value="4Fe4S_Fe-S-bd"/>
</dbReference>
<sequence length="445" mass="48578">WCEQFCPKKVFGSRGEIINAEACSNCGLCQLLCPEGAILFGEQSKERQGTIQFPACNALRSNAGRPNLLRQVSREVSKFGLGWSIQRSLSEPGPYFISGNGACVRGALDAGCQFYAGYPITPASEIMQDIVKKFGQTSIGIFIQMEDEISSVGAIIGASQTGVKSMTATSGPGFSLMQENIGYAVMTDTPCVIINVQRAGPSTGQATRPAFGDLMQAIWGCHGDSPKIVLAPTNAQECYDLTIKAFNLAEMYLTPVIILTDETIAHLRERIEIPGEIRVFKRVVPIFGDGQELTVTGSTHYSNGLRAASDPKAQQDLLDRLKEKMENIGRHPIIDINCHPENKVVIISCGFTARSVAKAVYNLGLDNKIGTAVIKMLWPFPFKEIENAVPHRAKVIVPEMNQGQLIHLIREVCHDPIPLNQTDGLPIEPKTIQAAVKSCMEKMRQ</sequence>
<dbReference type="InterPro" id="IPR017900">
    <property type="entry name" value="4Fe4S_Fe_S_CS"/>
</dbReference>
<evidence type="ECO:0000259" key="5">
    <source>
        <dbReference type="PROSITE" id="PS51379"/>
    </source>
</evidence>
<dbReference type="SUPFAM" id="SSF52518">
    <property type="entry name" value="Thiamin diphosphate-binding fold (THDP-binding)"/>
    <property type="match status" value="1"/>
</dbReference>
<evidence type="ECO:0000256" key="3">
    <source>
        <dbReference type="ARBA" id="ARBA00023004"/>
    </source>
</evidence>
<proteinExistence type="predicted"/>
<feature type="non-terminal residue" evidence="6">
    <location>
        <position position="1"/>
    </location>
</feature>
<dbReference type="PANTHER" id="PTHR32154:SF14">
    <property type="entry name" value="2-OXOGLUTARATE SYNTHASE SUBUNIT KORA"/>
    <property type="match status" value="1"/>
</dbReference>
<dbReference type="GO" id="GO:0046872">
    <property type="term" value="F:metal ion binding"/>
    <property type="evidence" value="ECO:0007669"/>
    <property type="project" value="UniProtKB-KW"/>
</dbReference>
<dbReference type="Gene3D" id="3.40.50.970">
    <property type="match status" value="1"/>
</dbReference>
<keyword evidence="2" id="KW-0560">Oxidoreductase</keyword>
<dbReference type="GO" id="GO:0006979">
    <property type="term" value="P:response to oxidative stress"/>
    <property type="evidence" value="ECO:0007669"/>
    <property type="project" value="TreeGrafter"/>
</dbReference>
<dbReference type="SUPFAM" id="SSF54862">
    <property type="entry name" value="4Fe-4S ferredoxins"/>
    <property type="match status" value="1"/>
</dbReference>
<dbReference type="PROSITE" id="PS00198">
    <property type="entry name" value="4FE4S_FER_1"/>
    <property type="match status" value="1"/>
</dbReference>
<dbReference type="InterPro" id="IPR009014">
    <property type="entry name" value="Transketo_C/PFOR_II"/>
</dbReference>
<keyword evidence="3" id="KW-0408">Iron</keyword>
<dbReference type="InterPro" id="IPR033412">
    <property type="entry name" value="PFOR_II"/>
</dbReference>
<evidence type="ECO:0000256" key="2">
    <source>
        <dbReference type="ARBA" id="ARBA00023002"/>
    </source>
</evidence>
<dbReference type="Gene3D" id="3.40.50.920">
    <property type="match status" value="1"/>
</dbReference>
<organism evidence="6 7">
    <name type="scientific">Candidatus Portnoybacteria bacterium CG_4_8_14_3_um_filter_44_10</name>
    <dbReference type="NCBI Taxonomy" id="1974802"/>
    <lineage>
        <taxon>Bacteria</taxon>
        <taxon>Candidatus Portnoyibacteriota</taxon>
    </lineage>
</organism>
<feature type="domain" description="4Fe-4S ferredoxin-type" evidence="5">
    <location>
        <begin position="14"/>
        <end position="43"/>
    </location>
</feature>
<evidence type="ECO:0000313" key="7">
    <source>
        <dbReference type="Proteomes" id="UP000231280"/>
    </source>
</evidence>
<dbReference type="Proteomes" id="UP000231280">
    <property type="component" value="Unassembled WGS sequence"/>
</dbReference>
<dbReference type="PROSITE" id="PS51379">
    <property type="entry name" value="4FE4S_FER_2"/>
    <property type="match status" value="1"/>
</dbReference>
<dbReference type="AlphaFoldDB" id="A0A2M7IGS1"/>
<dbReference type="Pfam" id="PF01855">
    <property type="entry name" value="POR_N"/>
    <property type="match status" value="1"/>
</dbReference>
<dbReference type="SUPFAM" id="SSF52922">
    <property type="entry name" value="TK C-terminal domain-like"/>
    <property type="match status" value="1"/>
</dbReference>
<dbReference type="InterPro" id="IPR050722">
    <property type="entry name" value="Pyruvate:ferred/Flavod_OxRd"/>
</dbReference>
<dbReference type="FunFam" id="3.40.50.970:FF:000022">
    <property type="entry name" value="2-oxoglutarate ferredoxin oxidoreductase alpha subunit"/>
    <property type="match status" value="1"/>
</dbReference>
<evidence type="ECO:0000256" key="1">
    <source>
        <dbReference type="ARBA" id="ARBA00022723"/>
    </source>
</evidence>
<dbReference type="Pfam" id="PF00037">
    <property type="entry name" value="Fer4"/>
    <property type="match status" value="1"/>
</dbReference>
<comment type="caution">
    <text evidence="6">The sequence shown here is derived from an EMBL/GenBank/DDBJ whole genome shotgun (WGS) entry which is preliminary data.</text>
</comment>
<gene>
    <name evidence="6" type="ORF">CO002_00410</name>
</gene>
<keyword evidence="4" id="KW-0411">Iron-sulfur</keyword>
<evidence type="ECO:0000256" key="4">
    <source>
        <dbReference type="ARBA" id="ARBA00023014"/>
    </source>
</evidence>
<dbReference type="Gene3D" id="3.30.70.20">
    <property type="match status" value="1"/>
</dbReference>
<dbReference type="CDD" id="cd07034">
    <property type="entry name" value="TPP_PYR_PFOR_IOR-alpha_like"/>
    <property type="match status" value="1"/>
</dbReference>
<keyword evidence="1" id="KW-0479">Metal-binding</keyword>
<dbReference type="EMBL" id="PFGX01000012">
    <property type="protein sequence ID" value="PIW75727.1"/>
    <property type="molecule type" value="Genomic_DNA"/>
</dbReference>
<dbReference type="InterPro" id="IPR029061">
    <property type="entry name" value="THDP-binding"/>
</dbReference>
<name>A0A2M7IGS1_9BACT</name>
<accession>A0A2M7IGS1</accession>
<dbReference type="Pfam" id="PF17147">
    <property type="entry name" value="PFOR_II"/>
    <property type="match status" value="1"/>
</dbReference>
<dbReference type="PANTHER" id="PTHR32154">
    <property type="entry name" value="PYRUVATE-FLAVODOXIN OXIDOREDUCTASE-RELATED"/>
    <property type="match status" value="1"/>
</dbReference>
<protein>
    <recommendedName>
        <fullName evidence="5">4Fe-4S ferredoxin-type domain-containing protein</fullName>
    </recommendedName>
</protein>
<dbReference type="InterPro" id="IPR002880">
    <property type="entry name" value="Pyrv_Fd/Flavodoxin_OxRdtase_N"/>
</dbReference>
<dbReference type="GO" id="GO:0016491">
    <property type="term" value="F:oxidoreductase activity"/>
    <property type="evidence" value="ECO:0007669"/>
    <property type="project" value="UniProtKB-KW"/>
</dbReference>
<reference evidence="7" key="1">
    <citation type="submission" date="2017-09" db="EMBL/GenBank/DDBJ databases">
        <title>Depth-based differentiation of microbial function through sediment-hosted aquifers and enrichment of novel symbionts in the deep terrestrial subsurface.</title>
        <authorList>
            <person name="Probst A.J."/>
            <person name="Ladd B."/>
            <person name="Jarett J.K."/>
            <person name="Geller-Mcgrath D.E."/>
            <person name="Sieber C.M.K."/>
            <person name="Emerson J.B."/>
            <person name="Anantharaman K."/>
            <person name="Thomas B.C."/>
            <person name="Malmstrom R."/>
            <person name="Stieglmeier M."/>
            <person name="Klingl A."/>
            <person name="Woyke T."/>
            <person name="Ryan C.M."/>
            <person name="Banfield J.F."/>
        </authorList>
    </citation>
    <scope>NUCLEOTIDE SEQUENCE [LARGE SCALE GENOMIC DNA]</scope>
</reference>
<dbReference type="GO" id="GO:0051536">
    <property type="term" value="F:iron-sulfur cluster binding"/>
    <property type="evidence" value="ECO:0007669"/>
    <property type="project" value="UniProtKB-KW"/>
</dbReference>
<evidence type="ECO:0000313" key="6">
    <source>
        <dbReference type="EMBL" id="PIW75727.1"/>
    </source>
</evidence>